<dbReference type="OrthoDB" id="9758375at2"/>
<comment type="subunit">
    <text evidence="11">Unclear whether it forms homodimers or belongs to a larger complex. According to probably does not form homodimers, while shows homodimer formation. Both reports show RNase J1 and J2 interaction, probably as a heterotetramer shows it is a component of a possible RNA degradosome complex composed of rny, rnjA, rnjB, pnp, pfkA and eno, while finds no evidence of an RNA degradosome complex.</text>
</comment>
<dbReference type="InterPro" id="IPR036866">
    <property type="entry name" value="RibonucZ/Hydroxyglut_hydro"/>
</dbReference>
<comment type="subunit">
    <text evidence="12">Homodimer, may be a subunit of the RNA degradosome.</text>
</comment>
<evidence type="ECO:0000256" key="4">
    <source>
        <dbReference type="ARBA" id="ARBA00022722"/>
    </source>
</evidence>
<feature type="binding site" evidence="16">
    <location>
        <position position="163"/>
    </location>
    <ligand>
        <name>Zn(2+)</name>
        <dbReference type="ChEBI" id="CHEBI:29105"/>
        <label>1</label>
        <note>catalytic</note>
    </ligand>
</feature>
<keyword evidence="10 12" id="KW-0694">RNA-binding</keyword>
<evidence type="ECO:0000313" key="19">
    <source>
        <dbReference type="Proteomes" id="UP000278746"/>
    </source>
</evidence>
<dbReference type="EMBL" id="RHIB01000001">
    <property type="protein sequence ID" value="RNA69534.1"/>
    <property type="molecule type" value="Genomic_DNA"/>
</dbReference>
<feature type="binding site" evidence="16">
    <location>
        <position position="50"/>
    </location>
    <ligand>
        <name>Ca(2+)</name>
        <dbReference type="ChEBI" id="CHEBI:29108"/>
    </ligand>
</feature>
<dbReference type="EC" id="3.1.-.-" evidence="12 13"/>
<evidence type="ECO:0000256" key="5">
    <source>
        <dbReference type="ARBA" id="ARBA00022723"/>
    </source>
</evidence>
<evidence type="ECO:0000256" key="14">
    <source>
        <dbReference type="PIRSR" id="PIRSR004803-1"/>
    </source>
</evidence>
<keyword evidence="16" id="KW-0106">Calcium</keyword>
<evidence type="ECO:0000256" key="15">
    <source>
        <dbReference type="PIRSR" id="PIRSR004803-2"/>
    </source>
</evidence>
<dbReference type="NCBIfam" id="TIGR00649">
    <property type="entry name" value="MG423"/>
    <property type="match status" value="1"/>
</dbReference>
<feature type="binding site" evidence="12 15">
    <location>
        <begin position="363"/>
        <end position="367"/>
    </location>
    <ligand>
        <name>substrate</name>
    </ligand>
</feature>
<sequence>MSKQTEKIRIAALGGIGEIGKNMYVVELDEEIIVIDGGLMFPEDDMLGVDLVIPDFSFLTENKDRVKGIVLSHGHEDHIGAIPYLVKELNVPVYGTRLTLAFVKQLCKDLKGCPEPDTKEIHAESKIRVGNTPLTFFHVTHSIPGALGICIHTSQGPIVYTGDFKLDPTPVDGRETEIGKLAALGEKGVLCLMSDSMNAEKPGVSLSETKVSQRLNDAFYEAPGRMIIAAFSTNIDRIQQALDAADRTGRKVVPVGSTMKQVIDVASKEDYLTFPPDLIIDPDDAGNYADDKLVILTTGSKSEPLSALSQMAQKTHKQIKIKDSDRVIISAAPSPGNEKSISRTIDLLHRSGADVVYGKDSVHASGHGYQEELKLMLNLIKPRHFIPVHGEFRMQYAHGMLAKSCKVEQENIFLLEKGECVEFEKRQGKKSGKIPAGNVLIDGLGVGDVGNIVLRDRRLLSKDGILVVVITLNKSNECIAGPNIISRGFVYVRESEDLIKEAESLVTKTIAHCSEQRIMEWSQIKSSIRDALGKFLFDKTKRRPMVMPIIMDSK</sequence>
<evidence type="ECO:0000256" key="3">
    <source>
        <dbReference type="ARBA" id="ARBA00022552"/>
    </source>
</evidence>
<dbReference type="GO" id="GO:0004521">
    <property type="term" value="F:RNA endonuclease activity"/>
    <property type="evidence" value="ECO:0007669"/>
    <property type="project" value="UniProtKB-UniRule"/>
</dbReference>
<dbReference type="GO" id="GO:0008270">
    <property type="term" value="F:zinc ion binding"/>
    <property type="evidence" value="ECO:0007669"/>
    <property type="project" value="InterPro"/>
</dbReference>
<feature type="active site" description="Proton donor" evidence="14">
    <location>
        <position position="195"/>
    </location>
</feature>
<feature type="binding site" evidence="16">
    <location>
        <position position="77"/>
    </location>
    <ligand>
        <name>Zn(2+)</name>
        <dbReference type="ChEBI" id="CHEBI:29105"/>
        <label>1</label>
        <note>catalytic</note>
    </ligand>
</feature>
<evidence type="ECO:0000313" key="18">
    <source>
        <dbReference type="EMBL" id="RNA69534.1"/>
    </source>
</evidence>
<comment type="similarity">
    <text evidence="12 13">Belongs to the metallo-beta-lactamase superfamily. RNA-metabolizing metallo-beta-lactamase-like family. Bacterial RNase J subfamily.</text>
</comment>
<dbReference type="Gene3D" id="3.10.20.580">
    <property type="match status" value="1"/>
</dbReference>
<dbReference type="GO" id="GO:0006397">
    <property type="term" value="P:mRNA processing"/>
    <property type="evidence" value="ECO:0007669"/>
    <property type="project" value="UniProtKB-ARBA"/>
</dbReference>
<dbReference type="Pfam" id="PF00753">
    <property type="entry name" value="Lactamase_B"/>
    <property type="match status" value="1"/>
</dbReference>
<keyword evidence="7 12" id="KW-0378">Hydrolase</keyword>
<dbReference type="Pfam" id="PF07521">
    <property type="entry name" value="RMMBL"/>
    <property type="match status" value="1"/>
</dbReference>
<dbReference type="GO" id="GO:0005737">
    <property type="term" value="C:cytoplasm"/>
    <property type="evidence" value="ECO:0007669"/>
    <property type="project" value="UniProtKB-SubCell"/>
</dbReference>
<dbReference type="PANTHER" id="PTHR43694:SF4">
    <property type="entry name" value="RIBONUCLEASE J 2"/>
    <property type="match status" value="1"/>
</dbReference>
<dbReference type="InterPro" id="IPR011108">
    <property type="entry name" value="RMMBL"/>
</dbReference>
<evidence type="ECO:0000256" key="7">
    <source>
        <dbReference type="ARBA" id="ARBA00022801"/>
    </source>
</evidence>
<feature type="binding site" evidence="16">
    <location>
        <position position="73"/>
    </location>
    <ligand>
        <name>Zn(2+)</name>
        <dbReference type="ChEBI" id="CHEBI:29105"/>
        <label>1</label>
        <note>catalytic</note>
    </ligand>
</feature>
<dbReference type="Proteomes" id="UP000278746">
    <property type="component" value="Unassembled WGS sequence"/>
</dbReference>
<comment type="cofactor">
    <cofactor evidence="16">
        <name>Ca(2+)</name>
        <dbReference type="ChEBI" id="CHEBI:29108"/>
    </cofactor>
    <text evidence="16">Binds 1 Ca(2+) cation per subunit. Seen in 1 crystal structure, it is not clear if it is physiologically important.</text>
</comment>
<dbReference type="CDD" id="cd07714">
    <property type="entry name" value="RNaseJ_MBL-fold"/>
    <property type="match status" value="1"/>
</dbReference>
<feature type="binding site" evidence="16">
    <location>
        <position position="442"/>
    </location>
    <ligand>
        <name>Ca(2+)</name>
        <dbReference type="ChEBI" id="CHEBI:29108"/>
    </ligand>
</feature>
<dbReference type="HAMAP" id="MF_01491">
    <property type="entry name" value="RNase_J_bact"/>
    <property type="match status" value="1"/>
</dbReference>
<dbReference type="PIRSF" id="PIRSF004803">
    <property type="entry name" value="RnjA"/>
    <property type="match status" value="1"/>
</dbReference>
<comment type="caution">
    <text evidence="18">The sequence shown here is derived from an EMBL/GenBank/DDBJ whole genome shotgun (WGS) entry which is preliminary data.</text>
</comment>
<proteinExistence type="inferred from homology"/>
<feature type="binding site" evidence="16">
    <location>
        <position position="75"/>
    </location>
    <ligand>
        <name>Zn(2+)</name>
        <dbReference type="ChEBI" id="CHEBI:29105"/>
        <label>1</label>
        <note>catalytic</note>
    </ligand>
</feature>
<reference evidence="18 19" key="1">
    <citation type="submission" date="2018-10" db="EMBL/GenBank/DDBJ databases">
        <title>Bacillus Keqinensis sp. nov., a moderately halophilic bacterium isolated from a saline-alkaline lake.</title>
        <authorList>
            <person name="Wang H."/>
        </authorList>
    </citation>
    <scope>NUCLEOTIDE SEQUENCE [LARGE SCALE GENOMIC DNA]</scope>
    <source>
        <strain evidence="18 19">KQ-3</strain>
    </source>
</reference>
<keyword evidence="9 12" id="KW-0269">Exonuclease</keyword>
<feature type="active site" description="Proton acceptor" evidence="14">
    <location>
        <position position="367"/>
    </location>
</feature>
<evidence type="ECO:0000256" key="8">
    <source>
        <dbReference type="ARBA" id="ARBA00022833"/>
    </source>
</evidence>
<dbReference type="InterPro" id="IPR004613">
    <property type="entry name" value="RNase_J"/>
</dbReference>
<evidence type="ECO:0000256" key="6">
    <source>
        <dbReference type="ARBA" id="ARBA00022759"/>
    </source>
</evidence>
<dbReference type="GO" id="GO:0004534">
    <property type="term" value="F:5'-3' RNA exonuclease activity"/>
    <property type="evidence" value="ECO:0007669"/>
    <property type="project" value="UniProtKB-UniRule"/>
</dbReference>
<gene>
    <name evidence="12" type="primary">rnj</name>
    <name evidence="18" type="ORF">EBO34_06250</name>
</gene>
<protein>
    <recommendedName>
        <fullName evidence="12 13">Ribonuclease J</fullName>
        <shortName evidence="12">RNase J</shortName>
        <ecNumber evidence="12 13">3.1.-.-</ecNumber>
    </recommendedName>
</protein>
<dbReference type="SUPFAM" id="SSF56281">
    <property type="entry name" value="Metallo-hydrolase/oxidoreductase"/>
    <property type="match status" value="1"/>
</dbReference>
<dbReference type="PANTHER" id="PTHR43694">
    <property type="entry name" value="RIBONUCLEASE J"/>
    <property type="match status" value="1"/>
</dbReference>
<dbReference type="InterPro" id="IPR001279">
    <property type="entry name" value="Metallo-B-lactamas"/>
</dbReference>
<keyword evidence="8 16" id="KW-0862">Zinc</keyword>
<dbReference type="GO" id="GO:0006364">
    <property type="term" value="P:rRNA processing"/>
    <property type="evidence" value="ECO:0007669"/>
    <property type="project" value="UniProtKB-UniRule"/>
</dbReference>
<comment type="cofactor">
    <cofactor evidence="13 16">
        <name>Zn(2+)</name>
        <dbReference type="ChEBI" id="CHEBI:29105"/>
    </cofactor>
    <text evidence="13 16">Binds 2 Zn(2+) ions per subunit. It is not clear if Zn(2+) or Mg(2+) is physiologically important.</text>
</comment>
<evidence type="ECO:0000256" key="12">
    <source>
        <dbReference type="HAMAP-Rule" id="MF_01491"/>
    </source>
</evidence>
<evidence type="ECO:0000259" key="17">
    <source>
        <dbReference type="SMART" id="SM00849"/>
    </source>
</evidence>
<feature type="binding site" evidence="16">
    <location>
        <position position="389"/>
    </location>
    <ligand>
        <name>Zn(2+)</name>
        <dbReference type="ChEBI" id="CHEBI:29105"/>
        <label>1</label>
        <note>catalytic</note>
    </ligand>
</feature>
<dbReference type="FunFam" id="3.10.20.580:FF:000001">
    <property type="entry name" value="Ribonuclease J"/>
    <property type="match status" value="1"/>
</dbReference>
<dbReference type="InterPro" id="IPR055132">
    <property type="entry name" value="RNase_J_b_CASP"/>
</dbReference>
<keyword evidence="3 12" id="KW-0698">rRNA processing</keyword>
<evidence type="ECO:0000256" key="10">
    <source>
        <dbReference type="ARBA" id="ARBA00022884"/>
    </source>
</evidence>
<evidence type="ECO:0000256" key="16">
    <source>
        <dbReference type="PIRSR" id="PIRSR004803-3"/>
    </source>
</evidence>
<dbReference type="InterPro" id="IPR041636">
    <property type="entry name" value="RNase_J_C"/>
</dbReference>
<dbReference type="PROSITE" id="PS01292">
    <property type="entry name" value="UPF0036"/>
    <property type="match status" value="1"/>
</dbReference>
<dbReference type="AlphaFoldDB" id="A0A3M7TXM8"/>
<feature type="binding site" evidence="15">
    <location>
        <begin position="232"/>
        <end position="234"/>
    </location>
    <ligand>
        <name>substrate</name>
    </ligand>
</feature>
<accession>A0A3M7TXM8</accession>
<dbReference type="InterPro" id="IPR030854">
    <property type="entry name" value="RNase_J_bac"/>
</dbReference>
<dbReference type="RefSeq" id="WP_122897053.1">
    <property type="nucleotide sequence ID" value="NZ_RHIB01000001.1"/>
</dbReference>
<dbReference type="Gene3D" id="3.40.50.10710">
    <property type="entry name" value="Metallo-hydrolase/oxidoreductase"/>
    <property type="match status" value="1"/>
</dbReference>
<dbReference type="InterPro" id="IPR001587">
    <property type="entry name" value="RNase_J_CS"/>
</dbReference>
<evidence type="ECO:0000256" key="11">
    <source>
        <dbReference type="ARBA" id="ARBA00065702"/>
    </source>
</evidence>
<dbReference type="Gene3D" id="3.60.15.10">
    <property type="entry name" value="Ribonuclease Z/Hydroxyacylglutathione hydrolase-like"/>
    <property type="match status" value="1"/>
</dbReference>
<feature type="binding site" evidence="16">
    <location>
        <position position="141"/>
    </location>
    <ligand>
        <name>Zn(2+)</name>
        <dbReference type="ChEBI" id="CHEBI:29105"/>
        <label>1</label>
        <note>catalytic</note>
    </ligand>
</feature>
<dbReference type="SMART" id="SM00849">
    <property type="entry name" value="Lactamase_B"/>
    <property type="match status" value="1"/>
</dbReference>
<keyword evidence="2 12" id="KW-0963">Cytoplasm</keyword>
<evidence type="ECO:0000256" key="1">
    <source>
        <dbReference type="ARBA" id="ARBA00004496"/>
    </source>
</evidence>
<evidence type="ECO:0000256" key="2">
    <source>
        <dbReference type="ARBA" id="ARBA00022490"/>
    </source>
</evidence>
<dbReference type="GO" id="GO:0003723">
    <property type="term" value="F:RNA binding"/>
    <property type="evidence" value="ECO:0007669"/>
    <property type="project" value="UniProtKB-UniRule"/>
</dbReference>
<keyword evidence="6 12" id="KW-0255">Endonuclease</keyword>
<keyword evidence="4 12" id="KW-0540">Nuclease</keyword>
<keyword evidence="19" id="KW-1185">Reference proteome</keyword>
<feature type="binding site" evidence="16">
    <location>
        <position position="48"/>
    </location>
    <ligand>
        <name>Ca(2+)</name>
        <dbReference type="ChEBI" id="CHEBI:29108"/>
    </ligand>
</feature>
<evidence type="ECO:0000256" key="13">
    <source>
        <dbReference type="PIRNR" id="PIRNR004803"/>
    </source>
</evidence>
<feature type="binding site" evidence="16">
    <location>
        <position position="78"/>
    </location>
    <ligand>
        <name>Zn(2+)</name>
        <dbReference type="ChEBI" id="CHEBI:29105"/>
        <label>2</label>
        <note>catalytic</note>
    </ligand>
</feature>
<name>A0A3M7TXM8_9BACI</name>
<comment type="subcellular location">
    <subcellularLocation>
        <location evidence="1 12 13">Cytoplasm</location>
    </subcellularLocation>
</comment>
<dbReference type="InterPro" id="IPR042173">
    <property type="entry name" value="RNase_J_2"/>
</dbReference>
<organism evidence="18 19">
    <name type="scientific">Alteribacter keqinensis</name>
    <dbReference type="NCBI Taxonomy" id="2483800"/>
    <lineage>
        <taxon>Bacteria</taxon>
        <taxon>Bacillati</taxon>
        <taxon>Bacillota</taxon>
        <taxon>Bacilli</taxon>
        <taxon>Bacillales</taxon>
        <taxon>Bacillaceae</taxon>
        <taxon>Alteribacter</taxon>
    </lineage>
</organism>
<comment type="function">
    <text evidence="12">An RNase that has 5'-3' exonuclease and possibly endonuclease activity. Involved in maturation of rRNA and in some organisms also mRNA maturation and/or decay.</text>
</comment>
<keyword evidence="5 13" id="KW-0479">Metal-binding</keyword>
<evidence type="ECO:0000256" key="9">
    <source>
        <dbReference type="ARBA" id="ARBA00022839"/>
    </source>
</evidence>
<dbReference type="Pfam" id="PF17770">
    <property type="entry name" value="RNase_J_C"/>
    <property type="match status" value="1"/>
</dbReference>
<feature type="domain" description="Metallo-beta-lactamase" evidence="17">
    <location>
        <begin position="20"/>
        <end position="215"/>
    </location>
</feature>
<dbReference type="Pfam" id="PF22505">
    <property type="entry name" value="RNase_J_b_CASP"/>
    <property type="match status" value="1"/>
</dbReference>